<dbReference type="PROSITE" id="PS51257">
    <property type="entry name" value="PROKAR_LIPOPROTEIN"/>
    <property type="match status" value="1"/>
</dbReference>
<dbReference type="EMBL" id="BAZW01000040">
    <property type="protein sequence ID" value="GAO31188.1"/>
    <property type="molecule type" value="Genomic_DNA"/>
</dbReference>
<dbReference type="InterPro" id="IPR032530">
    <property type="entry name" value="DUF4957"/>
</dbReference>
<dbReference type="InterPro" id="IPR011050">
    <property type="entry name" value="Pectin_lyase_fold/virulence"/>
</dbReference>
<protein>
    <recommendedName>
        <fullName evidence="2">DUF4957 domain-containing protein</fullName>
    </recommendedName>
</protein>
<evidence type="ECO:0000313" key="4">
    <source>
        <dbReference type="Proteomes" id="UP000032900"/>
    </source>
</evidence>
<feature type="domain" description="DUF4957" evidence="2">
    <location>
        <begin position="256"/>
        <end position="400"/>
    </location>
</feature>
<evidence type="ECO:0000313" key="3">
    <source>
        <dbReference type="EMBL" id="GAO31188.1"/>
    </source>
</evidence>
<dbReference type="Pfam" id="PF16318">
    <property type="entry name" value="DUF4957"/>
    <property type="match status" value="1"/>
</dbReference>
<sequence>MKKNIKLSLSGLLVLSLFGLFTGCDDEENLGTPDRLFRPVVKETTYSGTWIRVEWDKYEGAHLFNLQLSVDSFETVLHDVETDTTFYTFEDLDYDTNYQLRIRSMGSSLNSDFFVGENIKTSDYPTRLVTPGAEDVIDNRARIKWTEAQYDSLVVSRNDTLVATVVLTEADHAAGEVILSQLTPETTFVVKAYSGGEYMGKKSFTTVPSQLFEGDVVDLRELTEEESYELLTQTYIDELSALYPEGFTMVLSGGTTYSLSTGLQLSTSVRFVTGLSLKGFAIMAVANNFDLVADAQVGALKFEKIVFTDHPDKPRDADGNFGGTYIFNFGNGGAVVGELNFENCDIRYKRGVVRMKSATTIDKFVMNNCFVDSIAGYGVLNFDHDASFGGDIIVSNSTISHTQKFIVARKTPSIHSVTIEHVTACFMPNGSGDYMLDLENKEVPGGVLIKNSIFGPAWGSETSRGIRSGGAVVTVDKGFRTSDQKWSTHTETNEFLYPIDLEDFGQPSAEVFADPSANDYSVSDPALVERVGDPRWW</sequence>
<dbReference type="RefSeq" id="WP_062127022.1">
    <property type="nucleotide sequence ID" value="NZ_BAZW01000040.1"/>
</dbReference>
<dbReference type="InterPro" id="IPR036116">
    <property type="entry name" value="FN3_sf"/>
</dbReference>
<dbReference type="SUPFAM" id="SSF51126">
    <property type="entry name" value="Pectin lyase-like"/>
    <property type="match status" value="1"/>
</dbReference>
<name>A0A0E9M0V7_9BACT</name>
<comment type="caution">
    <text evidence="3">The sequence shown here is derived from an EMBL/GenBank/DDBJ whole genome shotgun (WGS) entry which is preliminary data.</text>
</comment>
<dbReference type="SUPFAM" id="SSF49265">
    <property type="entry name" value="Fibronectin type III"/>
    <property type="match status" value="1"/>
</dbReference>
<evidence type="ECO:0000256" key="1">
    <source>
        <dbReference type="SAM" id="SignalP"/>
    </source>
</evidence>
<evidence type="ECO:0000259" key="2">
    <source>
        <dbReference type="Pfam" id="PF16318"/>
    </source>
</evidence>
<dbReference type="AlphaFoldDB" id="A0A0E9M0V7"/>
<feature type="chain" id="PRO_5002428694" description="DUF4957 domain-containing protein" evidence="1">
    <location>
        <begin position="23"/>
        <end position="537"/>
    </location>
</feature>
<accession>A0A0E9M0V7</accession>
<dbReference type="OrthoDB" id="691503at2"/>
<reference evidence="3 4" key="1">
    <citation type="journal article" date="2015" name="Microbes Environ.">
        <title>Distribution and evolution of nitrogen fixation genes in the phylum bacteroidetes.</title>
        <authorList>
            <person name="Inoue J."/>
            <person name="Oshima K."/>
            <person name="Suda W."/>
            <person name="Sakamoto M."/>
            <person name="Iino T."/>
            <person name="Noda S."/>
            <person name="Hongoh Y."/>
            <person name="Hattori M."/>
            <person name="Ohkuma M."/>
        </authorList>
    </citation>
    <scope>NUCLEOTIDE SEQUENCE [LARGE SCALE GENOMIC DNA]</scope>
    <source>
        <strain evidence="3">JCM 15548</strain>
    </source>
</reference>
<keyword evidence="4" id="KW-1185">Reference proteome</keyword>
<organism evidence="3 4">
    <name type="scientific">Geofilum rubicundum JCM 15548</name>
    <dbReference type="NCBI Taxonomy" id="1236989"/>
    <lineage>
        <taxon>Bacteria</taxon>
        <taxon>Pseudomonadati</taxon>
        <taxon>Bacteroidota</taxon>
        <taxon>Bacteroidia</taxon>
        <taxon>Marinilabiliales</taxon>
        <taxon>Marinilabiliaceae</taxon>
        <taxon>Geofilum</taxon>
    </lineage>
</organism>
<proteinExistence type="predicted"/>
<feature type="signal peptide" evidence="1">
    <location>
        <begin position="1"/>
        <end position="22"/>
    </location>
</feature>
<keyword evidence="1" id="KW-0732">Signal</keyword>
<dbReference type="Proteomes" id="UP000032900">
    <property type="component" value="Unassembled WGS sequence"/>
</dbReference>
<gene>
    <name evidence="3" type="ORF">JCM15548_13532</name>
</gene>